<evidence type="ECO:0000313" key="2">
    <source>
        <dbReference type="EnsemblMetazoa" id="CLYHEMP022412.2"/>
    </source>
</evidence>
<dbReference type="GO" id="GO:0008641">
    <property type="term" value="F:ubiquitin-like modifier activating enzyme activity"/>
    <property type="evidence" value="ECO:0007669"/>
    <property type="project" value="InterPro"/>
</dbReference>
<accession>A0A7M5XG37</accession>
<dbReference type="EnsemblMetazoa" id="CLYHEMT022412.2">
    <property type="protein sequence ID" value="CLYHEMP022412.2"/>
    <property type="gene ID" value="CLYHEMG022412"/>
</dbReference>
<organism evidence="2 3">
    <name type="scientific">Clytia hemisphaerica</name>
    <dbReference type="NCBI Taxonomy" id="252671"/>
    <lineage>
        <taxon>Eukaryota</taxon>
        <taxon>Metazoa</taxon>
        <taxon>Cnidaria</taxon>
        <taxon>Hydrozoa</taxon>
        <taxon>Hydroidolina</taxon>
        <taxon>Leptothecata</taxon>
        <taxon>Obeliida</taxon>
        <taxon>Clytiidae</taxon>
        <taxon>Clytia</taxon>
    </lineage>
</organism>
<dbReference type="Pfam" id="PF00899">
    <property type="entry name" value="ThiF"/>
    <property type="match status" value="1"/>
</dbReference>
<dbReference type="Proteomes" id="UP000594262">
    <property type="component" value="Unplaced"/>
</dbReference>
<reference evidence="2" key="1">
    <citation type="submission" date="2021-01" db="UniProtKB">
        <authorList>
            <consortium name="EnsemblMetazoa"/>
        </authorList>
    </citation>
    <scope>IDENTIFICATION</scope>
</reference>
<dbReference type="Gene3D" id="3.40.50.720">
    <property type="entry name" value="NAD(P)-binding Rossmann-like Domain"/>
    <property type="match status" value="1"/>
</dbReference>
<dbReference type="InterPro" id="IPR035985">
    <property type="entry name" value="Ubiquitin-activating_enz"/>
</dbReference>
<evidence type="ECO:0000259" key="1">
    <source>
        <dbReference type="Pfam" id="PF00899"/>
    </source>
</evidence>
<evidence type="ECO:0000313" key="3">
    <source>
        <dbReference type="Proteomes" id="UP000594262"/>
    </source>
</evidence>
<name>A0A7M5XG37_9CNID</name>
<feature type="domain" description="THIF-type NAD/FAD binding fold" evidence="1">
    <location>
        <begin position="2"/>
        <end position="88"/>
    </location>
</feature>
<proteinExistence type="predicted"/>
<dbReference type="SUPFAM" id="SSF69572">
    <property type="entry name" value="Activating enzymes of the ubiquitin-like proteins"/>
    <property type="match status" value="1"/>
</dbReference>
<dbReference type="InterPro" id="IPR000594">
    <property type="entry name" value="ThiF_NAD_FAD-bd"/>
</dbReference>
<dbReference type="OrthoDB" id="10261062at2759"/>
<protein>
    <recommendedName>
        <fullName evidence="1">THIF-type NAD/FAD binding fold domain-containing protein</fullName>
    </recommendedName>
</protein>
<dbReference type="AlphaFoldDB" id="A0A7M5XG37"/>
<keyword evidence="3" id="KW-1185">Reference proteome</keyword>
<sequence>QLIVYNYMNGPCYRCLYPTPPPPETVTNCSDGGVMGAVTGVIGSLQAMEAIKIITNNLSSFCGKLLLYDAFAGSFRSIKLRGRQSSCLVCSENPQITKLQDYELFCGSKATDKRRRKIWNLY</sequence>